<proteinExistence type="predicted"/>
<gene>
    <name evidence="2" type="ORF">SDC9_110401</name>
</gene>
<evidence type="ECO:0000313" key="2">
    <source>
        <dbReference type="EMBL" id="MPM63521.1"/>
    </source>
</evidence>
<protein>
    <submittedName>
        <fullName evidence="2">Uncharacterized protein</fullName>
    </submittedName>
</protein>
<feature type="region of interest" description="Disordered" evidence="1">
    <location>
        <begin position="57"/>
        <end position="82"/>
    </location>
</feature>
<feature type="region of interest" description="Disordered" evidence="1">
    <location>
        <begin position="127"/>
        <end position="157"/>
    </location>
</feature>
<comment type="caution">
    <text evidence="2">The sequence shown here is derived from an EMBL/GenBank/DDBJ whole genome shotgun (WGS) entry which is preliminary data.</text>
</comment>
<name>A0A645BFX7_9ZZZZ</name>
<accession>A0A645BFX7</accession>
<organism evidence="2">
    <name type="scientific">bioreactor metagenome</name>
    <dbReference type="NCBI Taxonomy" id="1076179"/>
    <lineage>
        <taxon>unclassified sequences</taxon>
        <taxon>metagenomes</taxon>
        <taxon>ecological metagenomes</taxon>
    </lineage>
</organism>
<reference evidence="2" key="1">
    <citation type="submission" date="2019-08" db="EMBL/GenBank/DDBJ databases">
        <authorList>
            <person name="Kucharzyk K."/>
            <person name="Murdoch R.W."/>
            <person name="Higgins S."/>
            <person name="Loffler F."/>
        </authorList>
    </citation>
    <scope>NUCLEOTIDE SEQUENCE</scope>
</reference>
<dbReference type="AlphaFoldDB" id="A0A645BFX7"/>
<dbReference type="EMBL" id="VSSQ01019459">
    <property type="protein sequence ID" value="MPM63521.1"/>
    <property type="molecule type" value="Genomic_DNA"/>
</dbReference>
<sequence>MFGDGVQQRQSLQRIAGAVGPLQEPAIVDIVLDPGHQQADAELVDHPVAVREHLGEVVPGVDMQQGERHSSGPEGFGGQVEQDGRVLAAAEQQHRPLQLGDGLADDVDGLGLQQVEMVESAHRCNPHSVLARPAHRPARGSSPGATRRVHGSQPIEG</sequence>
<evidence type="ECO:0000256" key="1">
    <source>
        <dbReference type="SAM" id="MobiDB-lite"/>
    </source>
</evidence>